<dbReference type="EMBL" id="JAGMVS010000039">
    <property type="protein sequence ID" value="MCM2436808.1"/>
    <property type="molecule type" value="Genomic_DNA"/>
</dbReference>
<organism evidence="1 2">
    <name type="scientific">Periweissella beninensis</name>
    <dbReference type="NCBI Taxonomy" id="504936"/>
    <lineage>
        <taxon>Bacteria</taxon>
        <taxon>Bacillati</taxon>
        <taxon>Bacillota</taxon>
        <taxon>Bacilli</taxon>
        <taxon>Lactobacillales</taxon>
        <taxon>Lactobacillaceae</taxon>
        <taxon>Periweissella</taxon>
    </lineage>
</organism>
<protein>
    <submittedName>
        <fullName evidence="1">N-acetyltransferase</fullName>
    </submittedName>
</protein>
<evidence type="ECO:0000313" key="1">
    <source>
        <dbReference type="EMBL" id="MCM2436808.1"/>
    </source>
</evidence>
<sequence length="126" mass="14698">MLVKYRDDFKKNAMGLLSYVPGLRDVNRLDNEFSWYAISSTRELLLWRDNNGHFIALVGVEHTYGVLVLRYVSIMPEFRNGPLLFEVLDALNQCYPNEILMGTIAGQKIVNAWRRNYEQRTANQIK</sequence>
<reference evidence="1" key="1">
    <citation type="submission" date="2021-04" db="EMBL/GenBank/DDBJ databases">
        <title>Taxonomic assessment of Weissella genus.</title>
        <authorList>
            <person name="Fanelli F."/>
            <person name="Chieffi D."/>
            <person name="Dell'Aquila A."/>
            <person name="Gyu-Sung C."/>
            <person name="Franz C.M.A.P."/>
            <person name="Fusco V."/>
        </authorList>
    </citation>
    <scope>NUCLEOTIDE SEQUENCE</scope>
    <source>
        <strain evidence="1">LMG 25373</strain>
    </source>
</reference>
<proteinExistence type="predicted"/>
<accession>A0ABT0VI67</accession>
<dbReference type="Proteomes" id="UP001057481">
    <property type="component" value="Unassembled WGS sequence"/>
</dbReference>
<comment type="caution">
    <text evidence="1">The sequence shown here is derived from an EMBL/GenBank/DDBJ whole genome shotgun (WGS) entry which is preliminary data.</text>
</comment>
<name>A0ABT0VI67_9LACO</name>
<dbReference type="RefSeq" id="WP_205143232.1">
    <property type="nucleotide sequence ID" value="NZ_JAFBDN010000004.1"/>
</dbReference>
<gene>
    <name evidence="1" type="ORF">KAK10_02530</name>
</gene>
<evidence type="ECO:0000313" key="2">
    <source>
        <dbReference type="Proteomes" id="UP001057481"/>
    </source>
</evidence>
<keyword evidence="2" id="KW-1185">Reference proteome</keyword>